<proteinExistence type="predicted"/>
<dbReference type="AlphaFoldDB" id="A0AAV9UU12"/>
<evidence type="ECO:0000313" key="2">
    <source>
        <dbReference type="Proteomes" id="UP001373714"/>
    </source>
</evidence>
<evidence type="ECO:0000313" key="1">
    <source>
        <dbReference type="EMBL" id="KAK6345921.1"/>
    </source>
</evidence>
<protein>
    <submittedName>
        <fullName evidence="1">Uncharacterized protein</fullName>
    </submittedName>
</protein>
<dbReference type="Proteomes" id="UP001373714">
    <property type="component" value="Unassembled WGS sequence"/>
</dbReference>
<accession>A0AAV9UU12</accession>
<reference evidence="1 2" key="1">
    <citation type="submission" date="2019-10" db="EMBL/GenBank/DDBJ databases">
        <authorList>
            <person name="Palmer J.M."/>
        </authorList>
    </citation>
    <scope>NUCLEOTIDE SEQUENCE [LARGE SCALE GENOMIC DNA]</scope>
    <source>
        <strain evidence="1 2">TWF730</strain>
    </source>
</reference>
<keyword evidence="2" id="KW-1185">Reference proteome</keyword>
<gene>
    <name evidence="1" type="ORF">TWF730_010261</name>
</gene>
<sequence>MSARSKAELAALAGSSVYSANQLISGISAHKHGEKDTANDHYLKAAAGAALAFTAYEMMQRKKDDEEYRYGKREERGYREIEYDHEHERGHNRRMLEQAAGMYALGKDLNGDKRHKGRHRAAEVLGAIGLLREARKHGH</sequence>
<name>A0AAV9UU12_9PEZI</name>
<comment type="caution">
    <text evidence="1">The sequence shown here is derived from an EMBL/GenBank/DDBJ whole genome shotgun (WGS) entry which is preliminary data.</text>
</comment>
<organism evidence="1 2">
    <name type="scientific">Orbilia blumenaviensis</name>
    <dbReference type="NCBI Taxonomy" id="1796055"/>
    <lineage>
        <taxon>Eukaryota</taxon>
        <taxon>Fungi</taxon>
        <taxon>Dikarya</taxon>
        <taxon>Ascomycota</taxon>
        <taxon>Pezizomycotina</taxon>
        <taxon>Orbiliomycetes</taxon>
        <taxon>Orbiliales</taxon>
        <taxon>Orbiliaceae</taxon>
        <taxon>Orbilia</taxon>
    </lineage>
</organism>
<dbReference type="EMBL" id="JAVHNS010000008">
    <property type="protein sequence ID" value="KAK6345921.1"/>
    <property type="molecule type" value="Genomic_DNA"/>
</dbReference>